<organism evidence="2 3">
    <name type="scientific">Clathrus columnatus</name>
    <dbReference type="NCBI Taxonomy" id="1419009"/>
    <lineage>
        <taxon>Eukaryota</taxon>
        <taxon>Fungi</taxon>
        <taxon>Dikarya</taxon>
        <taxon>Basidiomycota</taxon>
        <taxon>Agaricomycotina</taxon>
        <taxon>Agaricomycetes</taxon>
        <taxon>Phallomycetidae</taxon>
        <taxon>Phallales</taxon>
        <taxon>Clathraceae</taxon>
        <taxon>Clathrus</taxon>
    </lineage>
</organism>
<dbReference type="AlphaFoldDB" id="A0AAV5ABV1"/>
<evidence type="ECO:0000313" key="3">
    <source>
        <dbReference type="Proteomes" id="UP001050691"/>
    </source>
</evidence>
<feature type="region of interest" description="Disordered" evidence="1">
    <location>
        <begin position="396"/>
        <end position="427"/>
    </location>
</feature>
<evidence type="ECO:0000313" key="2">
    <source>
        <dbReference type="EMBL" id="GJJ10194.1"/>
    </source>
</evidence>
<feature type="compositionally biased region" description="Pro residues" evidence="1">
    <location>
        <begin position="503"/>
        <end position="522"/>
    </location>
</feature>
<name>A0AAV5ABV1_9AGAM</name>
<protein>
    <recommendedName>
        <fullName evidence="4">C2H2-type domain-containing protein</fullName>
    </recommendedName>
</protein>
<gene>
    <name evidence="2" type="ORF">Clacol_004420</name>
</gene>
<comment type="caution">
    <text evidence="2">The sequence shown here is derived from an EMBL/GenBank/DDBJ whole genome shotgun (WGS) entry which is preliminary data.</text>
</comment>
<accession>A0AAV5ABV1</accession>
<reference evidence="2" key="1">
    <citation type="submission" date="2021-10" db="EMBL/GenBank/DDBJ databases">
        <title>De novo Genome Assembly of Clathrus columnatus (Basidiomycota, Fungi) Using Illumina and Nanopore Sequence Data.</title>
        <authorList>
            <person name="Ogiso-Tanaka E."/>
            <person name="Itagaki H."/>
            <person name="Hosoya T."/>
            <person name="Hosaka K."/>
        </authorList>
    </citation>
    <scope>NUCLEOTIDE SEQUENCE</scope>
    <source>
        <strain evidence="2">MO-923</strain>
    </source>
</reference>
<feature type="region of interest" description="Disordered" evidence="1">
    <location>
        <begin position="502"/>
        <end position="554"/>
    </location>
</feature>
<dbReference type="Proteomes" id="UP001050691">
    <property type="component" value="Unassembled WGS sequence"/>
</dbReference>
<dbReference type="EMBL" id="BPWL01000005">
    <property type="protein sequence ID" value="GJJ10194.1"/>
    <property type="molecule type" value="Genomic_DNA"/>
</dbReference>
<evidence type="ECO:0000256" key="1">
    <source>
        <dbReference type="SAM" id="MobiDB-lite"/>
    </source>
</evidence>
<feature type="region of interest" description="Disordered" evidence="1">
    <location>
        <begin position="567"/>
        <end position="590"/>
    </location>
</feature>
<sequence>MLLDEDGHRIASPTQIPSFPNENAVLDWDKSLPSTDIVLSTFSALPSSSDANGNDQRGGLDVEVEYSHDHLYYHTEQFLETLTTRDPTVFTDSSRTRSAIQLTCTFDGINFYPKRVRRNEQDDPSLSFSETLVRRALARAEASVSKDVIMSVSHDDEVAARTPQQFLKMHHLLNTLAKLADRPTSLAELAEIPEPRNLLGERLNEGDTQDVLNDLLNLGAEYKASIPQDNIDALPPAAFTKRPGSEPFPTQIPIIVVDEESVTPMTITDFAEIETPVGSGQGDHDFRSDHDMNEYMTQFKNVVEEATFNDGKGIDLFTGMEQASEVPIPFSNPTVDYLINDTPDDALTSLPSQGVADVQSWDGQLFDEQFFTETFAGPLPTETVVDDFQNFDDYSQNEPSLSMYTGGNVPHSQHAQHPEHSHHIPHSQTPTYANVNMNGWENSSYNLSLYNAHNTTWAQHRFHHSISQAIPQGGISHVAPALNMFQLQARYMPSTAVQLPHHFPSPQPPITNPSHPALPQPFQPLAHDPFPTQQTLQKRKRECDENQPLTDTSRPAKRQMLETIPSLSAPSTVPDSQVTLPTVDSLPLDDRRRQKPYKKGLEKEYICQYPVSETGTCGVIITLDKRGQGERNWQRHLRTHAKKEAKMLEDGLIDVNSEKICALLWVEPITVSCTEPDCGFSTKVWRTDGVLDEHLAKFHQARYLEKMERQRQKSRGNRKG</sequence>
<evidence type="ECO:0008006" key="4">
    <source>
        <dbReference type="Google" id="ProtNLM"/>
    </source>
</evidence>
<feature type="compositionally biased region" description="Polar residues" evidence="1">
    <location>
        <begin position="396"/>
        <end position="415"/>
    </location>
</feature>
<feature type="compositionally biased region" description="Polar residues" evidence="1">
    <location>
        <begin position="567"/>
        <end position="582"/>
    </location>
</feature>
<keyword evidence="3" id="KW-1185">Reference proteome</keyword>
<proteinExistence type="predicted"/>